<dbReference type="CDD" id="cd13629">
    <property type="entry name" value="PBP2_Dsm1740"/>
    <property type="match status" value="1"/>
</dbReference>
<dbReference type="InterPro" id="IPR001638">
    <property type="entry name" value="Solute-binding_3/MltF_N"/>
</dbReference>
<keyword evidence="4" id="KW-1185">Reference proteome</keyword>
<gene>
    <name evidence="3" type="ORF">dnm_015030</name>
</gene>
<accession>A0A975BH97</accession>
<dbReference type="EMBL" id="CP061800">
    <property type="protein sequence ID" value="QTA85492.1"/>
    <property type="molecule type" value="Genomic_DNA"/>
</dbReference>
<dbReference type="AlphaFoldDB" id="A0A975BH97"/>
<protein>
    <submittedName>
        <fullName evidence="3">Amino acid ABC transporter, substrate-binding protein</fullName>
    </submittedName>
</protein>
<reference evidence="3" key="1">
    <citation type="journal article" date="2021" name="Microb. Physiol.">
        <title>Proteogenomic Insights into the Physiology of Marine, Sulfate-Reducing, Filamentous Desulfonema limicola and Desulfonema magnum.</title>
        <authorList>
            <person name="Schnaars V."/>
            <person name="Wohlbrand L."/>
            <person name="Scheve S."/>
            <person name="Hinrichs C."/>
            <person name="Reinhardt R."/>
            <person name="Rabus R."/>
        </authorList>
    </citation>
    <scope>NUCLEOTIDE SEQUENCE</scope>
    <source>
        <strain evidence="3">4be13</strain>
    </source>
</reference>
<evidence type="ECO:0000313" key="4">
    <source>
        <dbReference type="Proteomes" id="UP000663722"/>
    </source>
</evidence>
<name>A0A975BH97_9BACT</name>
<dbReference type="Gene3D" id="3.40.190.10">
    <property type="entry name" value="Periplasmic binding protein-like II"/>
    <property type="match status" value="2"/>
</dbReference>
<organism evidence="3 4">
    <name type="scientific">Desulfonema magnum</name>
    <dbReference type="NCBI Taxonomy" id="45655"/>
    <lineage>
        <taxon>Bacteria</taxon>
        <taxon>Pseudomonadati</taxon>
        <taxon>Thermodesulfobacteriota</taxon>
        <taxon>Desulfobacteria</taxon>
        <taxon>Desulfobacterales</taxon>
        <taxon>Desulfococcaceae</taxon>
        <taxon>Desulfonema</taxon>
    </lineage>
</organism>
<evidence type="ECO:0000256" key="1">
    <source>
        <dbReference type="ARBA" id="ARBA00022729"/>
    </source>
</evidence>
<dbReference type="SUPFAM" id="SSF53850">
    <property type="entry name" value="Periplasmic binding protein-like II"/>
    <property type="match status" value="1"/>
</dbReference>
<sequence length="277" mass="30950">MKRTSSGLYVAVIFALIVSLTGTAFAGKLQQQLSAESAIEQSLRRGVLKIGMSTFVPWAMKDKTGKLIGFEIDVATRLARDMGVRAEFIPTKWAGIIPALLTGKFDVIIGGMGIRPNRNLKVNFTIPYDYTGMSIVAHKQLAANFSTLEDFNRPDVTVAARLGSTAVTAAKQFMPKAKLRMFDDESQAYQELINGKAHAAVGSAPTPAFYAIKYPEQLFLPLKEIFTKEPIGFAVRKGDADTLNFFNNWIRVVEAEGWLKERKHYWFETKDWENMIK</sequence>
<dbReference type="RefSeq" id="WP_246556193.1">
    <property type="nucleotide sequence ID" value="NZ_CP061800.1"/>
</dbReference>
<dbReference type="Pfam" id="PF00497">
    <property type="entry name" value="SBP_bac_3"/>
    <property type="match status" value="1"/>
</dbReference>
<proteinExistence type="predicted"/>
<evidence type="ECO:0000259" key="2">
    <source>
        <dbReference type="SMART" id="SM00062"/>
    </source>
</evidence>
<dbReference type="PANTHER" id="PTHR35936">
    <property type="entry name" value="MEMBRANE-BOUND LYTIC MUREIN TRANSGLYCOSYLASE F"/>
    <property type="match status" value="1"/>
</dbReference>
<dbReference type="PANTHER" id="PTHR35936:SF38">
    <property type="entry name" value="GLUTAMINE-BINDING PERIPLASMIC PROTEIN"/>
    <property type="match status" value="1"/>
</dbReference>
<evidence type="ECO:0000313" key="3">
    <source>
        <dbReference type="EMBL" id="QTA85492.1"/>
    </source>
</evidence>
<keyword evidence="1" id="KW-0732">Signal</keyword>
<dbReference type="Proteomes" id="UP000663722">
    <property type="component" value="Chromosome"/>
</dbReference>
<feature type="domain" description="Solute-binding protein family 3/N-terminal" evidence="2">
    <location>
        <begin position="47"/>
        <end position="270"/>
    </location>
</feature>
<dbReference type="SMART" id="SM00062">
    <property type="entry name" value="PBPb"/>
    <property type="match status" value="1"/>
</dbReference>
<dbReference type="KEGG" id="dmm:dnm_015030"/>